<dbReference type="InterPro" id="IPR023198">
    <property type="entry name" value="PGP-like_dom2"/>
</dbReference>
<keyword evidence="4" id="KW-0460">Magnesium</keyword>
<keyword evidence="3 5" id="KW-0378">Hydrolase</keyword>
<dbReference type="InterPro" id="IPR051400">
    <property type="entry name" value="HAD-like_hydrolase"/>
</dbReference>
<protein>
    <submittedName>
        <fullName evidence="5">HAD-superfamily hydrolase</fullName>
    </submittedName>
</protein>
<evidence type="ECO:0000313" key="5">
    <source>
        <dbReference type="EMBL" id="AFN74505.1"/>
    </source>
</evidence>
<dbReference type="AlphaFoldDB" id="I6Z5R3"/>
<keyword evidence="6" id="KW-1185">Reference proteome</keyword>
<dbReference type="GO" id="GO:0044281">
    <property type="term" value="P:small molecule metabolic process"/>
    <property type="evidence" value="ECO:0007669"/>
    <property type="project" value="UniProtKB-ARBA"/>
</dbReference>
<dbReference type="GO" id="GO:0046872">
    <property type="term" value="F:metal ion binding"/>
    <property type="evidence" value="ECO:0007669"/>
    <property type="project" value="UniProtKB-KW"/>
</dbReference>
<dbReference type="OrthoDB" id="9797415at2"/>
<comment type="cofactor">
    <cofactor evidence="1">
        <name>Mg(2+)</name>
        <dbReference type="ChEBI" id="CHEBI:18420"/>
    </cofactor>
</comment>
<dbReference type="PANTHER" id="PTHR46470:SF2">
    <property type="entry name" value="GLYCERALDEHYDE 3-PHOSPHATE PHOSPHATASE"/>
    <property type="match status" value="1"/>
</dbReference>
<organism evidence="5 6">
    <name type="scientific">Melioribacter roseus (strain DSM 23840 / JCM 17771 / VKM B-2668 / P3M-2)</name>
    <dbReference type="NCBI Taxonomy" id="1191523"/>
    <lineage>
        <taxon>Bacteria</taxon>
        <taxon>Pseudomonadati</taxon>
        <taxon>Ignavibacteriota</taxon>
        <taxon>Ignavibacteria</taxon>
        <taxon>Ignavibacteriales</taxon>
        <taxon>Melioribacteraceae</taxon>
        <taxon>Melioribacter</taxon>
    </lineage>
</organism>
<dbReference type="InterPro" id="IPR036412">
    <property type="entry name" value="HAD-like_sf"/>
</dbReference>
<keyword evidence="2" id="KW-0479">Metal-binding</keyword>
<dbReference type="SFLD" id="SFLDG01129">
    <property type="entry name" value="C1.5:_HAD__Beta-PGM__Phosphata"/>
    <property type="match status" value="1"/>
</dbReference>
<dbReference type="InterPro" id="IPR023214">
    <property type="entry name" value="HAD_sf"/>
</dbReference>
<dbReference type="InterPro" id="IPR006439">
    <property type="entry name" value="HAD-SF_hydro_IA"/>
</dbReference>
<dbReference type="Gene3D" id="1.10.150.240">
    <property type="entry name" value="Putative phosphatase, domain 2"/>
    <property type="match status" value="1"/>
</dbReference>
<dbReference type="PRINTS" id="PR00413">
    <property type="entry name" value="HADHALOGNASE"/>
</dbReference>
<evidence type="ECO:0000256" key="4">
    <source>
        <dbReference type="ARBA" id="ARBA00022842"/>
    </source>
</evidence>
<accession>I6Z5R3</accession>
<evidence type="ECO:0000256" key="2">
    <source>
        <dbReference type="ARBA" id="ARBA00022723"/>
    </source>
</evidence>
<sequence>MNEQNITAYLFDFGGTLDINGKHWSVEFWEVYESLGVPVSYEEFRQAYIFAEDRADRIINQDYSLYNTLETKITLQFDYLKKNNADIDDKTVEVITKRCYADIINNIPETKRILKKFNSLYKTALVSNYYGNLKTVCEELNIDEYFDVIVESSKIKIYKPDPRIFEIALQKLGIEPREAAVVGDSYDRDIVPAKRIGCATIWLKGKSWKEQNESTAADFIITSIEELDKFLS</sequence>
<proteinExistence type="predicted"/>
<dbReference type="eggNOG" id="COG1011">
    <property type="taxonomic scope" value="Bacteria"/>
</dbReference>
<dbReference type="HOGENOM" id="CLU_045011_8_0_10"/>
<dbReference type="RefSeq" id="WP_014855940.1">
    <property type="nucleotide sequence ID" value="NC_018178.1"/>
</dbReference>
<dbReference type="PATRIC" id="fig|1191523.3.peg.1346"/>
<dbReference type="KEGG" id="mro:MROS_1268"/>
<dbReference type="SUPFAM" id="SSF56784">
    <property type="entry name" value="HAD-like"/>
    <property type="match status" value="1"/>
</dbReference>
<dbReference type="Gene3D" id="3.40.50.1000">
    <property type="entry name" value="HAD superfamily/HAD-like"/>
    <property type="match status" value="1"/>
</dbReference>
<dbReference type="NCBIfam" id="TIGR01549">
    <property type="entry name" value="HAD-SF-IA-v1"/>
    <property type="match status" value="1"/>
</dbReference>
<evidence type="ECO:0000313" key="6">
    <source>
        <dbReference type="Proteomes" id="UP000009011"/>
    </source>
</evidence>
<reference evidence="5 6" key="1">
    <citation type="journal article" date="2013" name="PLoS ONE">
        <title>Genomic analysis of Melioribacter roseus, facultatively anaerobic organotrophic bacterium representing a novel deep lineage within Bacteriodetes/Chlorobi group.</title>
        <authorList>
            <person name="Kadnikov V.V."/>
            <person name="Mardanov A.V."/>
            <person name="Podosokorskaya O.A."/>
            <person name="Gavrilov S.N."/>
            <person name="Kublanov I.V."/>
            <person name="Beletsky A.V."/>
            <person name="Bonch-Osmolovskaya E.A."/>
            <person name="Ravin N.V."/>
        </authorList>
    </citation>
    <scope>NUCLEOTIDE SEQUENCE [LARGE SCALE GENOMIC DNA]</scope>
    <source>
        <strain evidence="6">JCM 17771 / P3M-2</strain>
    </source>
</reference>
<gene>
    <name evidence="5" type="ordered locus">MROS_1268</name>
</gene>
<dbReference type="EMBL" id="CP003557">
    <property type="protein sequence ID" value="AFN74505.1"/>
    <property type="molecule type" value="Genomic_DNA"/>
</dbReference>
<evidence type="ECO:0000256" key="3">
    <source>
        <dbReference type="ARBA" id="ARBA00022801"/>
    </source>
</evidence>
<dbReference type="SFLD" id="SFLDS00003">
    <property type="entry name" value="Haloacid_Dehalogenase"/>
    <property type="match status" value="1"/>
</dbReference>
<dbReference type="PANTHER" id="PTHR46470">
    <property type="entry name" value="N-ACYLNEURAMINATE-9-PHOSPHATASE"/>
    <property type="match status" value="1"/>
</dbReference>
<name>I6Z5R3_MELRP</name>
<dbReference type="STRING" id="1191523.MROS_1268"/>
<evidence type="ECO:0000256" key="1">
    <source>
        <dbReference type="ARBA" id="ARBA00001946"/>
    </source>
</evidence>
<dbReference type="Pfam" id="PF00702">
    <property type="entry name" value="Hydrolase"/>
    <property type="match status" value="1"/>
</dbReference>
<dbReference type="NCBIfam" id="TIGR01509">
    <property type="entry name" value="HAD-SF-IA-v3"/>
    <property type="match status" value="1"/>
</dbReference>
<dbReference type="Proteomes" id="UP000009011">
    <property type="component" value="Chromosome"/>
</dbReference>
<dbReference type="GO" id="GO:0016791">
    <property type="term" value="F:phosphatase activity"/>
    <property type="evidence" value="ECO:0007669"/>
    <property type="project" value="TreeGrafter"/>
</dbReference>